<dbReference type="Proteomes" id="UP000499080">
    <property type="component" value="Unassembled WGS sequence"/>
</dbReference>
<keyword evidence="2" id="KW-1185">Reference proteome</keyword>
<protein>
    <submittedName>
        <fullName evidence="1">Uncharacterized protein</fullName>
    </submittedName>
</protein>
<evidence type="ECO:0000313" key="2">
    <source>
        <dbReference type="Proteomes" id="UP000499080"/>
    </source>
</evidence>
<evidence type="ECO:0000313" key="1">
    <source>
        <dbReference type="EMBL" id="GBO22649.1"/>
    </source>
</evidence>
<organism evidence="1 2">
    <name type="scientific">Araneus ventricosus</name>
    <name type="common">Orbweaver spider</name>
    <name type="synonym">Epeira ventricosa</name>
    <dbReference type="NCBI Taxonomy" id="182803"/>
    <lineage>
        <taxon>Eukaryota</taxon>
        <taxon>Metazoa</taxon>
        <taxon>Ecdysozoa</taxon>
        <taxon>Arthropoda</taxon>
        <taxon>Chelicerata</taxon>
        <taxon>Arachnida</taxon>
        <taxon>Araneae</taxon>
        <taxon>Araneomorphae</taxon>
        <taxon>Entelegynae</taxon>
        <taxon>Araneoidea</taxon>
        <taxon>Araneidae</taxon>
        <taxon>Araneus</taxon>
    </lineage>
</organism>
<dbReference type="EMBL" id="BGPR01045724">
    <property type="protein sequence ID" value="GBO22649.1"/>
    <property type="molecule type" value="Genomic_DNA"/>
</dbReference>
<reference evidence="1 2" key="1">
    <citation type="journal article" date="2019" name="Sci. Rep.">
        <title>Orb-weaving spider Araneus ventricosus genome elucidates the spidroin gene catalogue.</title>
        <authorList>
            <person name="Kono N."/>
            <person name="Nakamura H."/>
            <person name="Ohtoshi R."/>
            <person name="Moran D.A.P."/>
            <person name="Shinohara A."/>
            <person name="Yoshida Y."/>
            <person name="Fujiwara M."/>
            <person name="Mori M."/>
            <person name="Tomita M."/>
            <person name="Arakawa K."/>
        </authorList>
    </citation>
    <scope>NUCLEOTIDE SEQUENCE [LARGE SCALE GENOMIC DNA]</scope>
</reference>
<accession>A0A4Y2VBM5</accession>
<gene>
    <name evidence="1" type="ORF">AVEN_156512_1</name>
</gene>
<comment type="caution">
    <text evidence="1">The sequence shown here is derived from an EMBL/GenBank/DDBJ whole genome shotgun (WGS) entry which is preliminary data.</text>
</comment>
<sequence length="89" mass="10610">MWKHQYITIDSKVEMWWNTSPLFHLFSNYEKFYYPPLREAGPEKFPVLALVFPFPWKGTSSERAPQTKPFSILRPCEKVKHVETPAPFH</sequence>
<proteinExistence type="predicted"/>
<name>A0A4Y2VBM5_ARAVE</name>
<dbReference type="AlphaFoldDB" id="A0A4Y2VBM5"/>